<dbReference type="PANTHER" id="PTHR42663">
    <property type="entry name" value="HYDROLASE C777.06C-RELATED-RELATED"/>
    <property type="match status" value="1"/>
</dbReference>
<accession>A0ABS7E0X4</accession>
<dbReference type="InterPro" id="IPR001279">
    <property type="entry name" value="Metallo-B-lactamas"/>
</dbReference>
<evidence type="ECO:0000313" key="3">
    <source>
        <dbReference type="Proteomes" id="UP001195963"/>
    </source>
</evidence>
<protein>
    <submittedName>
        <fullName evidence="2">MBL fold metallo-hydrolase</fullName>
    </submittedName>
</protein>
<evidence type="ECO:0000313" key="2">
    <source>
        <dbReference type="EMBL" id="MBW8182998.1"/>
    </source>
</evidence>
<evidence type="ECO:0000259" key="1">
    <source>
        <dbReference type="Pfam" id="PF12706"/>
    </source>
</evidence>
<sequence length="312" mass="35011">MGLQGIPLIITTSIFMFISSTLQAEDKSPYLYILGVAQDAGYPQTGCYAEHCMPGWNDLSLRRGAVSLGLIDPTSKKKYMFEATPNFPEQLYQLEKEAPNEQFELDGVFITHAHIGHYSGLMFLGREAMGADNTPVYVMPKMGQFLQNNGPWNQLIKYNNIELQPLKNNSPQALGTVKVTPFIVPHRDEYSETVGYRIEGPSKSALFIPDIDKWSEWETSVVDAINTVDYALIDATFFTDGELPGRDMSKIPHPFVSESMALFQALSPQQKQKVWFIHFNHSNPLINPDSKESKQVKASGFNIAKEGIRLVL</sequence>
<dbReference type="EMBL" id="JAHZST010000003">
    <property type="protein sequence ID" value="MBW8182998.1"/>
    <property type="molecule type" value="Genomic_DNA"/>
</dbReference>
<comment type="caution">
    <text evidence="2">The sequence shown here is derived from an EMBL/GenBank/DDBJ whole genome shotgun (WGS) entry which is preliminary data.</text>
</comment>
<gene>
    <name evidence="2" type="ORF">K0625_04925</name>
</gene>
<feature type="domain" description="Metallo-beta-lactamase" evidence="1">
    <location>
        <begin position="81"/>
        <end position="279"/>
    </location>
</feature>
<organism evidence="2 3">
    <name type="scientific">Shewanella nanhaiensis</name>
    <dbReference type="NCBI Taxonomy" id="2864872"/>
    <lineage>
        <taxon>Bacteria</taxon>
        <taxon>Pseudomonadati</taxon>
        <taxon>Pseudomonadota</taxon>
        <taxon>Gammaproteobacteria</taxon>
        <taxon>Alteromonadales</taxon>
        <taxon>Shewanellaceae</taxon>
        <taxon>Shewanella</taxon>
    </lineage>
</organism>
<dbReference type="Gene3D" id="3.60.15.10">
    <property type="entry name" value="Ribonuclease Z/Hydroxyacylglutathione hydrolase-like"/>
    <property type="match status" value="1"/>
</dbReference>
<dbReference type="InterPro" id="IPR036866">
    <property type="entry name" value="RibonucZ/Hydroxyglut_hydro"/>
</dbReference>
<reference evidence="2 3" key="1">
    <citation type="submission" date="2021-07" db="EMBL/GenBank/DDBJ databases">
        <title>Shewanella sp. nov, isolated from SCS.</title>
        <authorList>
            <person name="Cao W.R."/>
        </authorList>
    </citation>
    <scope>NUCLEOTIDE SEQUENCE [LARGE SCALE GENOMIC DNA]</scope>
    <source>
        <strain evidence="2 3">NR704-98</strain>
    </source>
</reference>
<dbReference type="Proteomes" id="UP001195963">
    <property type="component" value="Unassembled WGS sequence"/>
</dbReference>
<keyword evidence="3" id="KW-1185">Reference proteome</keyword>
<name>A0ABS7E0X4_9GAMM</name>
<dbReference type="PANTHER" id="PTHR42663:SF7">
    <property type="entry name" value="COENZYME PQQ SYNTHESIS PROTEIN B"/>
    <property type="match status" value="1"/>
</dbReference>
<dbReference type="Pfam" id="PF12706">
    <property type="entry name" value="Lactamase_B_2"/>
    <property type="match status" value="1"/>
</dbReference>
<dbReference type="SUPFAM" id="SSF56281">
    <property type="entry name" value="Metallo-hydrolase/oxidoreductase"/>
    <property type="match status" value="1"/>
</dbReference>
<proteinExistence type="predicted"/>